<dbReference type="InterPro" id="IPR008920">
    <property type="entry name" value="TF_FadR/GntR_C"/>
</dbReference>
<evidence type="ECO:0000256" key="4">
    <source>
        <dbReference type="SAM" id="MobiDB-lite"/>
    </source>
</evidence>
<name>A0ABU1SBU8_9MICO</name>
<evidence type="ECO:0000256" key="1">
    <source>
        <dbReference type="ARBA" id="ARBA00023015"/>
    </source>
</evidence>
<keyword evidence="7" id="KW-1185">Reference proteome</keyword>
<comment type="caution">
    <text evidence="6">The sequence shown here is derived from an EMBL/GenBank/DDBJ whole genome shotgun (WGS) entry which is preliminary data.</text>
</comment>
<evidence type="ECO:0000313" key="7">
    <source>
        <dbReference type="Proteomes" id="UP001259347"/>
    </source>
</evidence>
<dbReference type="SUPFAM" id="SSF46785">
    <property type="entry name" value="Winged helix' DNA-binding domain"/>
    <property type="match status" value="1"/>
</dbReference>
<accession>A0ABU1SBU8</accession>
<feature type="domain" description="HTH gntR-type" evidence="5">
    <location>
        <begin position="4"/>
        <end position="71"/>
    </location>
</feature>
<dbReference type="Gene3D" id="1.20.120.530">
    <property type="entry name" value="GntR ligand-binding domain-like"/>
    <property type="match status" value="1"/>
</dbReference>
<keyword evidence="2 6" id="KW-0238">DNA-binding</keyword>
<dbReference type="PANTHER" id="PTHR43537">
    <property type="entry name" value="TRANSCRIPTIONAL REGULATOR, GNTR FAMILY"/>
    <property type="match status" value="1"/>
</dbReference>
<evidence type="ECO:0000256" key="2">
    <source>
        <dbReference type="ARBA" id="ARBA00023125"/>
    </source>
</evidence>
<gene>
    <name evidence="6" type="ORF">J2Y69_001686</name>
</gene>
<evidence type="ECO:0000256" key="3">
    <source>
        <dbReference type="ARBA" id="ARBA00023163"/>
    </source>
</evidence>
<dbReference type="InterPro" id="IPR036388">
    <property type="entry name" value="WH-like_DNA-bd_sf"/>
</dbReference>
<dbReference type="Pfam" id="PF00392">
    <property type="entry name" value="GntR"/>
    <property type="match status" value="1"/>
</dbReference>
<dbReference type="PROSITE" id="PS50949">
    <property type="entry name" value="HTH_GNTR"/>
    <property type="match status" value="1"/>
</dbReference>
<proteinExistence type="predicted"/>
<evidence type="ECO:0000259" key="5">
    <source>
        <dbReference type="PROSITE" id="PS50949"/>
    </source>
</evidence>
<dbReference type="InterPro" id="IPR000524">
    <property type="entry name" value="Tscrpt_reg_HTH_GntR"/>
</dbReference>
<dbReference type="Proteomes" id="UP001259347">
    <property type="component" value="Unassembled WGS sequence"/>
</dbReference>
<keyword evidence="1" id="KW-0805">Transcription regulation</keyword>
<dbReference type="GO" id="GO:0003677">
    <property type="term" value="F:DNA binding"/>
    <property type="evidence" value="ECO:0007669"/>
    <property type="project" value="UniProtKB-KW"/>
</dbReference>
<dbReference type="CDD" id="cd07377">
    <property type="entry name" value="WHTH_GntR"/>
    <property type="match status" value="1"/>
</dbReference>
<dbReference type="SMART" id="SM00345">
    <property type="entry name" value="HTH_GNTR"/>
    <property type="match status" value="1"/>
</dbReference>
<sequence length="241" mass="26399">MSDQNIAEQVADELRAAIHSGELMPGERLVERKLAERLGVSHIPVREALTRLAEERLVVREPRRGARVAELTAQDLEEISSLRIVLEQFMALRVQERWNAASAERLQGIIDAMEAADVGDMAEVLRQDRAFHEALADLSEHRFVRELTAQLRGRIAGFIHAANAALPPEEQAEHVRSHRIILEAIASGDADAVREVIAEHVTRAVERIAPLTTSTNPGTDAEAGTAPDEEADAKAGTEIPA</sequence>
<dbReference type="InterPro" id="IPR036390">
    <property type="entry name" value="WH_DNA-bd_sf"/>
</dbReference>
<organism evidence="6 7">
    <name type="scientific">Microbacterium resistens</name>
    <dbReference type="NCBI Taxonomy" id="156977"/>
    <lineage>
        <taxon>Bacteria</taxon>
        <taxon>Bacillati</taxon>
        <taxon>Actinomycetota</taxon>
        <taxon>Actinomycetes</taxon>
        <taxon>Micrococcales</taxon>
        <taxon>Microbacteriaceae</taxon>
        <taxon>Microbacterium</taxon>
    </lineage>
</organism>
<keyword evidence="3" id="KW-0804">Transcription</keyword>
<dbReference type="Pfam" id="PF07729">
    <property type="entry name" value="FCD"/>
    <property type="match status" value="1"/>
</dbReference>
<dbReference type="EMBL" id="JAVDUM010000006">
    <property type="protein sequence ID" value="MDR6867087.1"/>
    <property type="molecule type" value="Genomic_DNA"/>
</dbReference>
<dbReference type="SMART" id="SM00895">
    <property type="entry name" value="FCD"/>
    <property type="match status" value="1"/>
</dbReference>
<dbReference type="InterPro" id="IPR011711">
    <property type="entry name" value="GntR_C"/>
</dbReference>
<evidence type="ECO:0000313" key="6">
    <source>
        <dbReference type="EMBL" id="MDR6867087.1"/>
    </source>
</evidence>
<feature type="region of interest" description="Disordered" evidence="4">
    <location>
        <begin position="210"/>
        <end position="241"/>
    </location>
</feature>
<reference evidence="6 7" key="1">
    <citation type="submission" date="2023-07" db="EMBL/GenBank/DDBJ databases">
        <title>Sorghum-associated microbial communities from plants grown in Nebraska, USA.</title>
        <authorList>
            <person name="Schachtman D."/>
        </authorList>
    </citation>
    <scope>NUCLEOTIDE SEQUENCE [LARGE SCALE GENOMIC DNA]</scope>
    <source>
        <strain evidence="6 7">2980</strain>
    </source>
</reference>
<dbReference type="SUPFAM" id="SSF48008">
    <property type="entry name" value="GntR ligand-binding domain-like"/>
    <property type="match status" value="1"/>
</dbReference>
<dbReference type="Gene3D" id="1.10.10.10">
    <property type="entry name" value="Winged helix-like DNA-binding domain superfamily/Winged helix DNA-binding domain"/>
    <property type="match status" value="1"/>
</dbReference>
<protein>
    <submittedName>
        <fullName evidence="6">DNA-binding GntR family transcriptional regulator</fullName>
    </submittedName>
</protein>
<dbReference type="PANTHER" id="PTHR43537:SF24">
    <property type="entry name" value="GLUCONATE OPERON TRANSCRIPTIONAL REPRESSOR"/>
    <property type="match status" value="1"/>
</dbReference>